<organism evidence="2 3">
    <name type="scientific">Phytomonospora endophytica</name>
    <dbReference type="NCBI Taxonomy" id="714109"/>
    <lineage>
        <taxon>Bacteria</taxon>
        <taxon>Bacillati</taxon>
        <taxon>Actinomycetota</taxon>
        <taxon>Actinomycetes</taxon>
        <taxon>Micromonosporales</taxon>
        <taxon>Micromonosporaceae</taxon>
        <taxon>Phytomonospora</taxon>
    </lineage>
</organism>
<accession>A0A841FTF2</accession>
<evidence type="ECO:0000313" key="2">
    <source>
        <dbReference type="EMBL" id="MBB6037018.1"/>
    </source>
</evidence>
<gene>
    <name evidence="2" type="ORF">HNR73_004891</name>
</gene>
<dbReference type="Proteomes" id="UP000548476">
    <property type="component" value="Unassembled WGS sequence"/>
</dbReference>
<sequence length="290" mass="31397">MHPSDHAALEAAGLAGRRVRSLDAAGDGTALLVEVTGEDMLGAWATARAAVAETGRWPVLCTDDEDDLFSRFYFEEGAHDGDPAPSAVLTRAGTIDVDSALHELHTRYPTVGVDWAEYERSVTLTRFGDAPTLDEVHAATAGAASARAAADRFLFAWELGREPLTDPGPGVQDWYGTEDSAVLVLLPTPEPWSAYAYVDALHDACGYGQDLLTAAARRWHERFGAEPVAALGVMTWLSVARPPAEPETAWRLAFEHHVLAENTFSGPGLSIRDHARALLGRDRWVLFSRP</sequence>
<name>A0A841FTF2_9ACTN</name>
<protein>
    <recommendedName>
        <fullName evidence="1">DUF4253 domain-containing protein</fullName>
    </recommendedName>
</protein>
<dbReference type="AlphaFoldDB" id="A0A841FTF2"/>
<evidence type="ECO:0000259" key="1">
    <source>
        <dbReference type="Pfam" id="PF14062"/>
    </source>
</evidence>
<evidence type="ECO:0000313" key="3">
    <source>
        <dbReference type="Proteomes" id="UP000548476"/>
    </source>
</evidence>
<comment type="caution">
    <text evidence="2">The sequence shown here is derived from an EMBL/GenBank/DDBJ whole genome shotgun (WGS) entry which is preliminary data.</text>
</comment>
<keyword evidence="3" id="KW-1185">Reference proteome</keyword>
<proteinExistence type="predicted"/>
<dbReference type="EMBL" id="JACHGT010000011">
    <property type="protein sequence ID" value="MBB6037018.1"/>
    <property type="molecule type" value="Genomic_DNA"/>
</dbReference>
<dbReference type="Pfam" id="PF14062">
    <property type="entry name" value="DUF4253"/>
    <property type="match status" value="1"/>
</dbReference>
<reference evidence="2 3" key="1">
    <citation type="submission" date="2020-08" db="EMBL/GenBank/DDBJ databases">
        <title>Genomic Encyclopedia of Type Strains, Phase IV (KMG-IV): sequencing the most valuable type-strain genomes for metagenomic binning, comparative biology and taxonomic classification.</title>
        <authorList>
            <person name="Goeker M."/>
        </authorList>
    </citation>
    <scope>NUCLEOTIDE SEQUENCE [LARGE SCALE GENOMIC DNA]</scope>
    <source>
        <strain evidence="2 3">YIM 65646</strain>
    </source>
</reference>
<feature type="domain" description="DUF4253" evidence="1">
    <location>
        <begin position="183"/>
        <end position="286"/>
    </location>
</feature>
<dbReference type="InterPro" id="IPR025349">
    <property type="entry name" value="DUF4253"/>
</dbReference>
<dbReference type="RefSeq" id="WP_184789856.1">
    <property type="nucleotide sequence ID" value="NZ_BONT01000072.1"/>
</dbReference>